<keyword evidence="4" id="KW-1185">Reference proteome</keyword>
<name>A0ABR4PAE7_9HELO</name>
<reference evidence="3 4" key="1">
    <citation type="submission" date="2024-06" db="EMBL/GenBank/DDBJ databases">
        <title>Complete genome of Phlyctema vagabunda strain 19-DSS-EL-015.</title>
        <authorList>
            <person name="Fiorenzani C."/>
        </authorList>
    </citation>
    <scope>NUCLEOTIDE SEQUENCE [LARGE SCALE GENOMIC DNA]</scope>
    <source>
        <strain evidence="3 4">19-DSS-EL-015</strain>
    </source>
</reference>
<dbReference type="PANTHER" id="PTHR34598">
    <property type="entry name" value="BLL6449 PROTEIN"/>
    <property type="match status" value="1"/>
</dbReference>
<comment type="similarity">
    <text evidence="1">Belongs to the asaB hydroxylase/desaturase family.</text>
</comment>
<feature type="region of interest" description="Disordered" evidence="2">
    <location>
        <begin position="1"/>
        <end position="74"/>
    </location>
</feature>
<evidence type="ECO:0000313" key="3">
    <source>
        <dbReference type="EMBL" id="KAL3420295.1"/>
    </source>
</evidence>
<dbReference type="InterPro" id="IPR044053">
    <property type="entry name" value="AsaB-like"/>
</dbReference>
<accession>A0ABR4PAE7</accession>
<dbReference type="NCBIfam" id="NF041278">
    <property type="entry name" value="CmcJ_NvfI_EfuI"/>
    <property type="match status" value="1"/>
</dbReference>
<gene>
    <name evidence="3" type="ORF">PVAG01_08794</name>
</gene>
<proteinExistence type="inferred from homology"/>
<evidence type="ECO:0000256" key="1">
    <source>
        <dbReference type="ARBA" id="ARBA00023604"/>
    </source>
</evidence>
<dbReference type="Proteomes" id="UP001629113">
    <property type="component" value="Unassembled WGS sequence"/>
</dbReference>
<evidence type="ECO:0008006" key="5">
    <source>
        <dbReference type="Google" id="ProtNLM"/>
    </source>
</evidence>
<evidence type="ECO:0000313" key="4">
    <source>
        <dbReference type="Proteomes" id="UP001629113"/>
    </source>
</evidence>
<feature type="region of interest" description="Disordered" evidence="2">
    <location>
        <begin position="144"/>
        <end position="165"/>
    </location>
</feature>
<comment type="caution">
    <text evidence="3">The sequence shown here is derived from an EMBL/GenBank/DDBJ whole genome shotgun (WGS) entry which is preliminary data.</text>
</comment>
<protein>
    <recommendedName>
        <fullName evidence="5">Methyltransferase</fullName>
    </recommendedName>
</protein>
<organism evidence="3 4">
    <name type="scientific">Phlyctema vagabunda</name>
    <dbReference type="NCBI Taxonomy" id="108571"/>
    <lineage>
        <taxon>Eukaryota</taxon>
        <taxon>Fungi</taxon>
        <taxon>Dikarya</taxon>
        <taxon>Ascomycota</taxon>
        <taxon>Pezizomycotina</taxon>
        <taxon>Leotiomycetes</taxon>
        <taxon>Helotiales</taxon>
        <taxon>Dermateaceae</taxon>
        <taxon>Phlyctema</taxon>
    </lineage>
</organism>
<evidence type="ECO:0000256" key="2">
    <source>
        <dbReference type="SAM" id="MobiDB-lite"/>
    </source>
</evidence>
<dbReference type="PANTHER" id="PTHR34598:SF3">
    <property type="entry name" value="OXIDOREDUCTASE AN1597"/>
    <property type="match status" value="1"/>
</dbReference>
<dbReference type="EMBL" id="JBFCZG010000007">
    <property type="protein sequence ID" value="KAL3420295.1"/>
    <property type="molecule type" value="Genomic_DNA"/>
</dbReference>
<sequence>MASAAVQRPQAELFSAPANHSSQPFIAAKNPNLDRSYQPRDVTTSVNYHKDNEDGSPPAPSYVGKPETYERPALPQTVTVHDIRGSEEKYTLDSTGFQIVKHESQEKDFLDDEQIKRVYYAETEELLKKSTGASKVFIFDHTIRRQPQDSRTADPNAPKPAEASLRGPVQRVHIDQSYAAAKTRVPHHLPDEAEYLLGGRYQIINVWRPIKTVLKDPLAVADATTVQDSELVTIKLIYPDREGETSAVRASETGSHRWHYLNQQTPREVLLIKCFDSKTDGKARRVPHTAFVDEERENEEKRESIEVRALVFHEHDRD</sequence>